<dbReference type="PANTHER" id="PTHR23011:SF32">
    <property type="entry name" value="CYCLIC NUCLEOTIDE-BINDING DOMAIN-CONTAINING PROTEIN 1"/>
    <property type="match status" value="1"/>
</dbReference>
<dbReference type="Pfam" id="PF00027">
    <property type="entry name" value="cNMP_binding"/>
    <property type="match status" value="1"/>
</dbReference>
<dbReference type="InterPro" id="IPR014710">
    <property type="entry name" value="RmlC-like_jellyroll"/>
</dbReference>
<feature type="domain" description="Cyclic nucleotide-binding" evidence="1">
    <location>
        <begin position="45"/>
        <end position="159"/>
    </location>
</feature>
<evidence type="ECO:0000313" key="2">
    <source>
        <dbReference type="EMBL" id="PIK44234.1"/>
    </source>
</evidence>
<keyword evidence="3" id="KW-1185">Reference proteome</keyword>
<dbReference type="OrthoDB" id="5966510at2759"/>
<dbReference type="SUPFAM" id="SSF51206">
    <property type="entry name" value="cAMP-binding domain-like"/>
    <property type="match status" value="1"/>
</dbReference>
<gene>
    <name evidence="2" type="ORF">BSL78_18916</name>
</gene>
<dbReference type="EMBL" id="MRZV01000788">
    <property type="protein sequence ID" value="PIK44234.1"/>
    <property type="molecule type" value="Genomic_DNA"/>
</dbReference>
<sequence>MILPPPHIFHWGAGAPPPAPPVPTPLHIIEHEISEKIELIQSCRAYKMWPRQSLQRLAELLEWTKFPANTVLVSEGFLCPFIVFIKNGECHVLREVRVNMMLPNGDKKWKRKQVVVGQMKASESFGEVSVLKSEPITSSVVTATQVEVGIITLEKLQELDETTTSLLLQSNERLYKTMTEDQIHDEYISQEEKRQWNQFKQGVLEDSIFAKGIRPGRGKWAK</sequence>
<comment type="caution">
    <text evidence="2">The sequence shown here is derived from an EMBL/GenBank/DDBJ whole genome shotgun (WGS) entry which is preliminary data.</text>
</comment>
<evidence type="ECO:0000313" key="3">
    <source>
        <dbReference type="Proteomes" id="UP000230750"/>
    </source>
</evidence>
<proteinExistence type="predicted"/>
<evidence type="ECO:0000259" key="1">
    <source>
        <dbReference type="PROSITE" id="PS50042"/>
    </source>
</evidence>
<dbReference type="PANTHER" id="PTHR23011">
    <property type="entry name" value="CYCLIC NUCLEOTIDE-BINDING DOMAIN CONTAINING PROTEIN"/>
    <property type="match status" value="1"/>
</dbReference>
<dbReference type="InterPro" id="IPR000595">
    <property type="entry name" value="cNMP-bd_dom"/>
</dbReference>
<protein>
    <submittedName>
        <fullName evidence="2">Putative cyclic nucleotide-binding domain-containing protein 1</fullName>
    </submittedName>
</protein>
<name>A0A2G8K8B8_STIJA</name>
<organism evidence="2 3">
    <name type="scientific">Stichopus japonicus</name>
    <name type="common">Sea cucumber</name>
    <dbReference type="NCBI Taxonomy" id="307972"/>
    <lineage>
        <taxon>Eukaryota</taxon>
        <taxon>Metazoa</taxon>
        <taxon>Echinodermata</taxon>
        <taxon>Eleutherozoa</taxon>
        <taxon>Echinozoa</taxon>
        <taxon>Holothuroidea</taxon>
        <taxon>Aspidochirotacea</taxon>
        <taxon>Aspidochirotida</taxon>
        <taxon>Stichopodidae</taxon>
        <taxon>Apostichopus</taxon>
    </lineage>
</organism>
<dbReference type="Gene3D" id="2.60.120.10">
    <property type="entry name" value="Jelly Rolls"/>
    <property type="match status" value="1"/>
</dbReference>
<dbReference type="Proteomes" id="UP000230750">
    <property type="component" value="Unassembled WGS sequence"/>
</dbReference>
<dbReference type="AlphaFoldDB" id="A0A2G8K8B8"/>
<accession>A0A2G8K8B8</accession>
<reference evidence="2 3" key="1">
    <citation type="journal article" date="2017" name="PLoS Biol.">
        <title>The sea cucumber genome provides insights into morphological evolution and visceral regeneration.</title>
        <authorList>
            <person name="Zhang X."/>
            <person name="Sun L."/>
            <person name="Yuan J."/>
            <person name="Sun Y."/>
            <person name="Gao Y."/>
            <person name="Zhang L."/>
            <person name="Li S."/>
            <person name="Dai H."/>
            <person name="Hamel J.F."/>
            <person name="Liu C."/>
            <person name="Yu Y."/>
            <person name="Liu S."/>
            <person name="Lin W."/>
            <person name="Guo K."/>
            <person name="Jin S."/>
            <person name="Xu P."/>
            <person name="Storey K.B."/>
            <person name="Huan P."/>
            <person name="Zhang T."/>
            <person name="Zhou Y."/>
            <person name="Zhang J."/>
            <person name="Lin C."/>
            <person name="Li X."/>
            <person name="Xing L."/>
            <person name="Huo D."/>
            <person name="Sun M."/>
            <person name="Wang L."/>
            <person name="Mercier A."/>
            <person name="Li F."/>
            <person name="Yang H."/>
            <person name="Xiang J."/>
        </authorList>
    </citation>
    <scope>NUCLEOTIDE SEQUENCE [LARGE SCALE GENOMIC DNA]</scope>
    <source>
        <strain evidence="2">Shaxun</strain>
        <tissue evidence="2">Muscle</tissue>
    </source>
</reference>
<dbReference type="SMART" id="SM00100">
    <property type="entry name" value="cNMP"/>
    <property type="match status" value="1"/>
</dbReference>
<dbReference type="InterPro" id="IPR018490">
    <property type="entry name" value="cNMP-bd_dom_sf"/>
</dbReference>
<dbReference type="PROSITE" id="PS50042">
    <property type="entry name" value="CNMP_BINDING_3"/>
    <property type="match status" value="1"/>
</dbReference>
<dbReference type="CDD" id="cd00038">
    <property type="entry name" value="CAP_ED"/>
    <property type="match status" value="1"/>
</dbReference>